<proteinExistence type="predicted"/>
<reference evidence="1 2" key="1">
    <citation type="submission" date="2013-06" db="EMBL/GenBank/DDBJ databases">
        <authorList>
            <person name="Weinstock G."/>
            <person name="Sodergren E."/>
            <person name="Clifton S."/>
            <person name="Fulton L."/>
            <person name="Fulton B."/>
            <person name="Courtney L."/>
            <person name="Fronick C."/>
            <person name="Harrison M."/>
            <person name="Strong C."/>
            <person name="Farmer C."/>
            <person name="Delahaunty K."/>
            <person name="Markovic C."/>
            <person name="Hall O."/>
            <person name="Minx P."/>
            <person name="Tomlinson C."/>
            <person name="Mitreva M."/>
            <person name="Nelson J."/>
            <person name="Hou S."/>
            <person name="Wollam A."/>
            <person name="Pepin K.H."/>
            <person name="Johnson M."/>
            <person name="Bhonagiri V."/>
            <person name="Nash W.E."/>
            <person name="Warren W."/>
            <person name="Chinwalla A."/>
            <person name="Mardis E.R."/>
            <person name="Wilson R.K."/>
        </authorList>
    </citation>
    <scope>NUCLEOTIDE SEQUENCE [LARGE SCALE GENOMIC DNA]</scope>
    <source>
        <strain evidence="1 2">ATCC 51271</strain>
    </source>
</reference>
<gene>
    <name evidence="1" type="ORF">GCWU0000282_001509</name>
</gene>
<dbReference type="STRING" id="592026.GCWU0000282_001509"/>
<dbReference type="AlphaFoldDB" id="V2XKG6"/>
<sequence length="63" mass="7382">MTTKQNAKWLIDITEFVIPAEKAYISMIVCYLVENIGRESKIFRPISLKIKKKEDINCCIRAY</sequence>
<protein>
    <submittedName>
        <fullName evidence="1">Uncharacterized protein</fullName>
    </submittedName>
</protein>
<dbReference type="Proteomes" id="UP000018227">
    <property type="component" value="Unassembled WGS sequence"/>
</dbReference>
<accession>V2XKG6</accession>
<comment type="caution">
    <text evidence="1">The sequence shown here is derived from an EMBL/GenBank/DDBJ whole genome shotgun (WGS) entry which is preliminary data.</text>
</comment>
<organism evidence="1 2">
    <name type="scientific">Catonella morbi ATCC 51271</name>
    <dbReference type="NCBI Taxonomy" id="592026"/>
    <lineage>
        <taxon>Bacteria</taxon>
        <taxon>Bacillati</taxon>
        <taxon>Bacillota</taxon>
        <taxon>Clostridia</taxon>
        <taxon>Lachnospirales</taxon>
        <taxon>Lachnospiraceae</taxon>
        <taxon>Catonella</taxon>
    </lineage>
</organism>
<keyword evidence="2" id="KW-1185">Reference proteome</keyword>
<evidence type="ECO:0000313" key="2">
    <source>
        <dbReference type="Proteomes" id="UP000018227"/>
    </source>
</evidence>
<evidence type="ECO:0000313" key="1">
    <source>
        <dbReference type="EMBL" id="ESL02639.1"/>
    </source>
</evidence>
<name>V2XKG6_9FIRM</name>
<dbReference type="EMBL" id="ACIL03000013">
    <property type="protein sequence ID" value="ESL02639.1"/>
    <property type="molecule type" value="Genomic_DNA"/>
</dbReference>
<dbReference type="HOGENOM" id="CLU_2877534_0_0_9"/>